<name>A0ACB0ZCJ0_MELEN</name>
<accession>A0ACB0ZCJ0</accession>
<dbReference type="EMBL" id="CAVMJV010000030">
    <property type="protein sequence ID" value="CAK5076178.1"/>
    <property type="molecule type" value="Genomic_DNA"/>
</dbReference>
<proteinExistence type="predicted"/>
<keyword evidence="2" id="KW-1185">Reference proteome</keyword>
<organism evidence="1 2">
    <name type="scientific">Meloidogyne enterolobii</name>
    <name type="common">Root-knot nematode worm</name>
    <name type="synonym">Meloidogyne mayaguensis</name>
    <dbReference type="NCBI Taxonomy" id="390850"/>
    <lineage>
        <taxon>Eukaryota</taxon>
        <taxon>Metazoa</taxon>
        <taxon>Ecdysozoa</taxon>
        <taxon>Nematoda</taxon>
        <taxon>Chromadorea</taxon>
        <taxon>Rhabditida</taxon>
        <taxon>Tylenchina</taxon>
        <taxon>Tylenchomorpha</taxon>
        <taxon>Tylenchoidea</taxon>
        <taxon>Meloidogynidae</taxon>
        <taxon>Meloidogyninae</taxon>
        <taxon>Meloidogyne</taxon>
    </lineage>
</organism>
<sequence>MSARQPTFIFEKFWRSICVIQRNGYEYLLDEAQRRAEGIEEDSLKEAKKLKPGDIVYHPSEITTLCLAAENTSKKHYKDEFCVVKIKRLPLYIIGDIHGNWRQLLRIFNVLGLPGDKAYLFLEEEEIKKSMQD</sequence>
<evidence type="ECO:0000313" key="1">
    <source>
        <dbReference type="EMBL" id="CAK5076178.1"/>
    </source>
</evidence>
<gene>
    <name evidence="1" type="ORF">MENTE1834_LOCUS23035</name>
</gene>
<evidence type="ECO:0000313" key="2">
    <source>
        <dbReference type="Proteomes" id="UP001497535"/>
    </source>
</evidence>
<protein>
    <submittedName>
        <fullName evidence="1">Uncharacterized protein</fullName>
    </submittedName>
</protein>
<dbReference type="Proteomes" id="UP001497535">
    <property type="component" value="Unassembled WGS sequence"/>
</dbReference>
<reference evidence="1" key="1">
    <citation type="submission" date="2023-11" db="EMBL/GenBank/DDBJ databases">
        <authorList>
            <person name="Poullet M."/>
        </authorList>
    </citation>
    <scope>NUCLEOTIDE SEQUENCE</scope>
    <source>
        <strain evidence="1">E1834</strain>
    </source>
</reference>
<comment type="caution">
    <text evidence="1">The sequence shown here is derived from an EMBL/GenBank/DDBJ whole genome shotgun (WGS) entry which is preliminary data.</text>
</comment>